<dbReference type="InterPro" id="IPR000834">
    <property type="entry name" value="Peptidase_M14"/>
</dbReference>
<protein>
    <recommendedName>
        <fullName evidence="14">Inactive metallocarboxypeptidase ECM14</fullName>
    </recommendedName>
    <alternativeName>
        <fullName evidence="15">Inactive metallocarboxypeptidase ecm14</fullName>
    </alternativeName>
</protein>
<dbReference type="GO" id="GO:0005773">
    <property type="term" value="C:vacuole"/>
    <property type="evidence" value="ECO:0007669"/>
    <property type="project" value="UniProtKB-SubCell"/>
</dbReference>
<comment type="similarity">
    <text evidence="4 16">Belongs to the peptidase M14 family.</text>
</comment>
<dbReference type="PANTHER" id="PTHR11705">
    <property type="entry name" value="PROTEASE FAMILY M14 CARBOXYPEPTIDASE A,B"/>
    <property type="match status" value="1"/>
</dbReference>
<evidence type="ECO:0000256" key="8">
    <source>
        <dbReference type="ARBA" id="ARBA00022729"/>
    </source>
</evidence>
<dbReference type="SUPFAM" id="SSF53187">
    <property type="entry name" value="Zn-dependent exopeptidases"/>
    <property type="match status" value="1"/>
</dbReference>
<dbReference type="GO" id="GO:0008270">
    <property type="term" value="F:zinc ion binding"/>
    <property type="evidence" value="ECO:0007669"/>
    <property type="project" value="InterPro"/>
</dbReference>
<feature type="domain" description="Peptidase M14" evidence="18">
    <location>
        <begin position="193"/>
        <end position="514"/>
    </location>
</feature>
<evidence type="ECO:0000256" key="14">
    <source>
        <dbReference type="ARBA" id="ARBA00026187"/>
    </source>
</evidence>
<proteinExistence type="inferred from homology"/>
<evidence type="ECO:0000256" key="11">
    <source>
        <dbReference type="ARBA" id="ARBA00023180"/>
    </source>
</evidence>
<dbReference type="FunFam" id="3.40.630.10:FF:000060">
    <property type="entry name" value="Putative metallocarboxypeptidase ecm14"/>
    <property type="match status" value="1"/>
</dbReference>
<dbReference type="GO" id="GO:0005576">
    <property type="term" value="C:extracellular region"/>
    <property type="evidence" value="ECO:0007669"/>
    <property type="project" value="UniProtKB-SubCell"/>
</dbReference>
<comment type="subcellular location">
    <subcellularLocation>
        <location evidence="3">Secreted</location>
    </subcellularLocation>
    <subcellularLocation>
        <location evidence="2">Vacuole</location>
    </subcellularLocation>
</comment>
<evidence type="ECO:0000256" key="15">
    <source>
        <dbReference type="ARBA" id="ARBA00026213"/>
    </source>
</evidence>
<keyword evidence="20" id="KW-1185">Reference proteome</keyword>
<evidence type="ECO:0000256" key="16">
    <source>
        <dbReference type="PROSITE-ProRule" id="PRU01379"/>
    </source>
</evidence>
<dbReference type="GO" id="GO:0004181">
    <property type="term" value="F:metallocarboxypeptidase activity"/>
    <property type="evidence" value="ECO:0007669"/>
    <property type="project" value="InterPro"/>
</dbReference>
<sequence>MDRLHWILAVLCAVLLLAGPATAVPAATDITTPAPSEPFQFTHQPRTSWRPWTRLRDSVIERIWGISKEKQTCNKPGSRLPQPKAWSRYSSDVVLRFQLQQPDQVEALSDAIDILFLDVWDSTDEFVDIRLAKEVIPSLLGLLPNSLQKAHTMLIDDLPALIYASYPSGSHAQQLNRGPLFRSSSTPDLFFNDYQPFSVILPWMRLMASMFPSHVEVINIGVTYEGRDIPAFRLGVRPSVSEGGKPRKTVFIAGGSHAREWISTSTVTYIAFKLMTEYGKSAPITTILEEFDWILVPTLNPDGYIYTWEMDRLWRKNRQQTGLHFCPGIDLDRSWGYEWDGEGTRANPCSESYAGKEPFESVETKSVAEWAYNQTQSGKIDFVGFLDLHSYSQQILYPYSYSCTTVPPTLENLEELAFGLAKAIRMTDRQFYSVRSACEGVVVSDKSRTKHRIADVESTGGSALDWFYNQLHAKYAYQIKLRDKGMYGFLLPPDDIVPTGKELFNSVLVFGHFLLKDKAAAFDWPLEDDAEDMMPDLVVGASGSALFPTEEDASDDAEDIDDYFTAVEDSPYQDEGAGLW</sequence>
<dbReference type="STRING" id="28573.A0A0U1M4T0"/>
<dbReference type="PROSITE" id="PS52035">
    <property type="entry name" value="PEPTIDASE_M14"/>
    <property type="match status" value="1"/>
</dbReference>
<dbReference type="InterPro" id="IPR057246">
    <property type="entry name" value="CARBOXYPEPT_ZN_1"/>
</dbReference>
<evidence type="ECO:0000256" key="9">
    <source>
        <dbReference type="ARBA" id="ARBA00022833"/>
    </source>
</evidence>
<dbReference type="InterPro" id="IPR036990">
    <property type="entry name" value="M14A-like_propep"/>
</dbReference>
<gene>
    <name evidence="19" type="ORF">PISL3812_07591</name>
</gene>
<evidence type="ECO:0000256" key="2">
    <source>
        <dbReference type="ARBA" id="ARBA00004116"/>
    </source>
</evidence>
<evidence type="ECO:0000256" key="17">
    <source>
        <dbReference type="SAM" id="SignalP"/>
    </source>
</evidence>
<dbReference type="OrthoDB" id="3626597at2759"/>
<evidence type="ECO:0000256" key="5">
    <source>
        <dbReference type="ARBA" id="ARBA00022525"/>
    </source>
</evidence>
<dbReference type="PRINTS" id="PR00765">
    <property type="entry name" value="CRBOXYPTASEA"/>
</dbReference>
<evidence type="ECO:0000256" key="6">
    <source>
        <dbReference type="ARBA" id="ARBA00022554"/>
    </source>
</evidence>
<evidence type="ECO:0000256" key="10">
    <source>
        <dbReference type="ARBA" id="ARBA00023157"/>
    </source>
</evidence>
<keyword evidence="10" id="KW-1015">Disulfide bond</keyword>
<keyword evidence="12" id="KW-0961">Cell wall biogenesis/degradation</keyword>
<evidence type="ECO:0000256" key="4">
    <source>
        <dbReference type="ARBA" id="ARBA00005988"/>
    </source>
</evidence>
<organism evidence="19 20">
    <name type="scientific">Talaromyces islandicus</name>
    <name type="common">Penicillium islandicum</name>
    <dbReference type="NCBI Taxonomy" id="28573"/>
    <lineage>
        <taxon>Eukaryota</taxon>
        <taxon>Fungi</taxon>
        <taxon>Dikarya</taxon>
        <taxon>Ascomycota</taxon>
        <taxon>Pezizomycotina</taxon>
        <taxon>Eurotiomycetes</taxon>
        <taxon>Eurotiomycetidae</taxon>
        <taxon>Eurotiales</taxon>
        <taxon>Trichocomaceae</taxon>
        <taxon>Talaromyces</taxon>
        <taxon>Talaromyces sect. Islandici</taxon>
    </lineage>
</organism>
<dbReference type="GO" id="GO:0006508">
    <property type="term" value="P:proteolysis"/>
    <property type="evidence" value="ECO:0007669"/>
    <property type="project" value="InterPro"/>
</dbReference>
<comment type="caution">
    <text evidence="16">Lacks conserved residue(s) required for the propagation of feature annotation.</text>
</comment>
<dbReference type="AlphaFoldDB" id="A0A0U1M4T0"/>
<evidence type="ECO:0000256" key="3">
    <source>
        <dbReference type="ARBA" id="ARBA00004613"/>
    </source>
</evidence>
<dbReference type="PANTHER" id="PTHR11705:SF147">
    <property type="entry name" value="INACTIVE METALLOCARBOXYPEPTIDASE ECM14"/>
    <property type="match status" value="1"/>
</dbReference>
<comment type="function">
    <text evidence="13">Inactive carboxypeptidase that may play a role in cell wall organization and biogenesis.</text>
</comment>
<keyword evidence="6" id="KW-0926">Vacuole</keyword>
<evidence type="ECO:0000313" key="19">
    <source>
        <dbReference type="EMBL" id="CRG90547.1"/>
    </source>
</evidence>
<keyword evidence="8 17" id="KW-0732">Signal</keyword>
<dbReference type="PROSITE" id="PS00132">
    <property type="entry name" value="CARBOXYPEPT_ZN_1"/>
    <property type="match status" value="1"/>
</dbReference>
<feature type="signal peptide" evidence="17">
    <location>
        <begin position="1"/>
        <end position="23"/>
    </location>
</feature>
<dbReference type="CDD" id="cd03860">
    <property type="entry name" value="M14_CP_A-B_like"/>
    <property type="match status" value="1"/>
</dbReference>
<dbReference type="Pfam" id="PF00246">
    <property type="entry name" value="Peptidase_M14"/>
    <property type="match status" value="1"/>
</dbReference>
<accession>A0A0U1M4T0</accession>
<dbReference type="SUPFAM" id="SSF54897">
    <property type="entry name" value="Protease propeptides/inhibitors"/>
    <property type="match status" value="1"/>
</dbReference>
<name>A0A0U1M4T0_TALIS</name>
<keyword evidence="9" id="KW-0862">Zinc</keyword>
<evidence type="ECO:0000256" key="13">
    <source>
        <dbReference type="ARBA" id="ARBA00025210"/>
    </source>
</evidence>
<dbReference type="SMART" id="SM00631">
    <property type="entry name" value="Zn_pept"/>
    <property type="match status" value="1"/>
</dbReference>
<evidence type="ECO:0000256" key="7">
    <source>
        <dbReference type="ARBA" id="ARBA00022723"/>
    </source>
</evidence>
<comment type="cofactor">
    <cofactor evidence="1">
        <name>Zn(2+)</name>
        <dbReference type="ChEBI" id="CHEBI:29105"/>
    </cofactor>
</comment>
<dbReference type="Gene3D" id="3.30.70.340">
    <property type="entry name" value="Metallocarboxypeptidase-like"/>
    <property type="match status" value="1"/>
</dbReference>
<dbReference type="EMBL" id="CVMT01000008">
    <property type="protein sequence ID" value="CRG90547.1"/>
    <property type="molecule type" value="Genomic_DNA"/>
</dbReference>
<evidence type="ECO:0000259" key="18">
    <source>
        <dbReference type="PROSITE" id="PS52035"/>
    </source>
</evidence>
<dbReference type="Gene3D" id="3.40.630.10">
    <property type="entry name" value="Zn peptidases"/>
    <property type="match status" value="1"/>
</dbReference>
<keyword evidence="11" id="KW-0325">Glycoprotein</keyword>
<evidence type="ECO:0000256" key="12">
    <source>
        <dbReference type="ARBA" id="ARBA00023316"/>
    </source>
</evidence>
<dbReference type="GO" id="GO:0071555">
    <property type="term" value="P:cell wall organization"/>
    <property type="evidence" value="ECO:0007669"/>
    <property type="project" value="UniProtKB-KW"/>
</dbReference>
<dbReference type="Proteomes" id="UP000054383">
    <property type="component" value="Unassembled WGS sequence"/>
</dbReference>
<dbReference type="OMA" id="WFYHQLH"/>
<feature type="chain" id="PRO_5018036007" description="Inactive metallocarboxypeptidase ECM14" evidence="17">
    <location>
        <begin position="24"/>
        <end position="580"/>
    </location>
</feature>
<evidence type="ECO:0000313" key="20">
    <source>
        <dbReference type="Proteomes" id="UP000054383"/>
    </source>
</evidence>
<keyword evidence="7" id="KW-0479">Metal-binding</keyword>
<keyword evidence="5" id="KW-0964">Secreted</keyword>
<reference evidence="19 20" key="1">
    <citation type="submission" date="2015-04" db="EMBL/GenBank/DDBJ databases">
        <authorList>
            <person name="Syromyatnikov M.Y."/>
            <person name="Popov V.N."/>
        </authorList>
    </citation>
    <scope>NUCLEOTIDE SEQUENCE [LARGE SCALE GENOMIC DNA]</scope>
    <source>
        <strain evidence="19">WF-38-12</strain>
    </source>
</reference>
<evidence type="ECO:0000256" key="1">
    <source>
        <dbReference type="ARBA" id="ARBA00001947"/>
    </source>
</evidence>